<dbReference type="EMBL" id="CP036290">
    <property type="protein sequence ID" value="QDU83459.1"/>
    <property type="molecule type" value="Genomic_DNA"/>
</dbReference>
<evidence type="ECO:0000313" key="2">
    <source>
        <dbReference type="Proteomes" id="UP000319342"/>
    </source>
</evidence>
<dbReference type="Gene3D" id="3.10.129.10">
    <property type="entry name" value="Hotdog Thioesterase"/>
    <property type="match status" value="1"/>
</dbReference>
<name>A0A518CW59_9BACT</name>
<dbReference type="CDD" id="cd00586">
    <property type="entry name" value="4HBT"/>
    <property type="match status" value="1"/>
</dbReference>
<dbReference type="Proteomes" id="UP000319342">
    <property type="component" value="Chromosome"/>
</dbReference>
<dbReference type="Pfam" id="PF13279">
    <property type="entry name" value="4HBT_2"/>
    <property type="match status" value="1"/>
</dbReference>
<accession>A0A518CW59</accession>
<dbReference type="SUPFAM" id="SSF54637">
    <property type="entry name" value="Thioesterase/thiol ester dehydrase-isomerase"/>
    <property type="match status" value="1"/>
</dbReference>
<gene>
    <name evidence="1" type="ORF">Pla163_05580</name>
</gene>
<dbReference type="InterPro" id="IPR029069">
    <property type="entry name" value="HotDog_dom_sf"/>
</dbReference>
<evidence type="ECO:0000313" key="1">
    <source>
        <dbReference type="EMBL" id="QDU83459.1"/>
    </source>
</evidence>
<keyword evidence="2" id="KW-1185">Reference proteome</keyword>
<dbReference type="RefSeq" id="WP_145183183.1">
    <property type="nucleotide sequence ID" value="NZ_CP036290.1"/>
</dbReference>
<proteinExistence type="predicted"/>
<dbReference type="AlphaFoldDB" id="A0A518CW59"/>
<reference evidence="1 2" key="1">
    <citation type="submission" date="2019-02" db="EMBL/GenBank/DDBJ databases">
        <title>Deep-cultivation of Planctomycetes and their phenomic and genomic characterization uncovers novel biology.</title>
        <authorList>
            <person name="Wiegand S."/>
            <person name="Jogler M."/>
            <person name="Boedeker C."/>
            <person name="Pinto D."/>
            <person name="Vollmers J."/>
            <person name="Rivas-Marin E."/>
            <person name="Kohn T."/>
            <person name="Peeters S.H."/>
            <person name="Heuer A."/>
            <person name="Rast P."/>
            <person name="Oberbeckmann S."/>
            <person name="Bunk B."/>
            <person name="Jeske O."/>
            <person name="Meyerdierks A."/>
            <person name="Storesund J.E."/>
            <person name="Kallscheuer N."/>
            <person name="Luecker S."/>
            <person name="Lage O.M."/>
            <person name="Pohl T."/>
            <person name="Merkel B.J."/>
            <person name="Hornburger P."/>
            <person name="Mueller R.-W."/>
            <person name="Bruemmer F."/>
            <person name="Labrenz M."/>
            <person name="Spormann A.M."/>
            <person name="Op den Camp H."/>
            <person name="Overmann J."/>
            <person name="Amann R."/>
            <person name="Jetten M.S.M."/>
            <person name="Mascher T."/>
            <person name="Medema M.H."/>
            <person name="Devos D.P."/>
            <person name="Kaster A.-K."/>
            <person name="Ovreas L."/>
            <person name="Rohde M."/>
            <person name="Galperin M.Y."/>
            <person name="Jogler C."/>
        </authorList>
    </citation>
    <scope>NUCLEOTIDE SEQUENCE [LARGE SCALE GENOMIC DNA]</scope>
    <source>
        <strain evidence="1 2">Pla163</strain>
    </source>
</reference>
<dbReference type="OrthoDB" id="287038at2"/>
<sequence>MRFRTRLRTRWVDEDNQGVLNNAVQLTLLEEARLAYFGELGLMDGAHFPFVLAQCNLRFVSPGRGATEVDVALTTVHVGTSSLRQVARVSDTAGVTWLEADVLLVGWDNATRAKRPFDEHFRTAVLAFEAGSDRAD</sequence>
<protein>
    <submittedName>
        <fullName evidence="1">Thioesterase superfamily protein</fullName>
    </submittedName>
</protein>
<organism evidence="1 2">
    <name type="scientific">Rohdeia mirabilis</name>
    <dbReference type="NCBI Taxonomy" id="2528008"/>
    <lineage>
        <taxon>Bacteria</taxon>
        <taxon>Pseudomonadati</taxon>
        <taxon>Planctomycetota</taxon>
        <taxon>Planctomycetia</taxon>
        <taxon>Planctomycetia incertae sedis</taxon>
        <taxon>Rohdeia</taxon>
    </lineage>
</organism>